<dbReference type="Proteomes" id="UP000595446">
    <property type="component" value="Chromosome"/>
</dbReference>
<accession>A0A2G8B340</accession>
<dbReference type="OrthoDB" id="9795634at2"/>
<dbReference type="Gene3D" id="3.40.50.150">
    <property type="entry name" value="Vaccinia Virus protein VP39"/>
    <property type="match status" value="1"/>
</dbReference>
<evidence type="ECO:0000313" key="2">
    <source>
        <dbReference type="Proteomes" id="UP000595446"/>
    </source>
</evidence>
<organism evidence="1 2">
    <name type="scientific">Mycobacterium heckeshornense</name>
    <dbReference type="NCBI Taxonomy" id="110505"/>
    <lineage>
        <taxon>Bacteria</taxon>
        <taxon>Bacillati</taxon>
        <taxon>Actinomycetota</taxon>
        <taxon>Actinomycetes</taxon>
        <taxon>Mycobacteriales</taxon>
        <taxon>Mycobacteriaceae</taxon>
        <taxon>Mycobacterium</taxon>
    </lineage>
</organism>
<keyword evidence="2" id="KW-1185">Reference proteome</keyword>
<dbReference type="CDD" id="cd02440">
    <property type="entry name" value="AdoMet_MTases"/>
    <property type="match status" value="1"/>
</dbReference>
<dbReference type="PANTHER" id="PTHR43591:SF24">
    <property type="entry name" value="2-METHOXY-6-POLYPRENYL-1,4-BENZOQUINOL METHYLASE, MITOCHONDRIAL"/>
    <property type="match status" value="1"/>
</dbReference>
<dbReference type="EMBL" id="AP024237">
    <property type="protein sequence ID" value="BCO36521.1"/>
    <property type="molecule type" value="Genomic_DNA"/>
</dbReference>
<dbReference type="Pfam" id="PF08241">
    <property type="entry name" value="Methyltransf_11"/>
    <property type="match status" value="1"/>
</dbReference>
<sequence>MSIDVPAGAEHASAISDRAMWALGDYALIAEQVMAPLGPLLVAAAGIGPGDRVLDVAAGSGNVSVPAARVGAHVVASDLTPELLQRAQRRAADLRLHLECREANAEALPFADGAFDAVLSAIGVMFAPRHQRAANELVRVCRAGGTIGLISWTPEGFFGQMLAAIRPYRPTPQPGMPPAALWGREDYVTGLLGQRVGDVSARRGMLTVDRFDSPEAVHEYFKHHYGPTISAYRNIADNPVLVASLDAQLIELAQSHLRDGVMQWEYLLVIARKW</sequence>
<dbReference type="SUPFAM" id="SSF53335">
    <property type="entry name" value="S-adenosyl-L-methionine-dependent methyltransferases"/>
    <property type="match status" value="1"/>
</dbReference>
<dbReference type="STRING" id="110505.ACT16_12300"/>
<evidence type="ECO:0000313" key="1">
    <source>
        <dbReference type="EMBL" id="BCO36521.1"/>
    </source>
</evidence>
<dbReference type="RefSeq" id="WP_048891763.1">
    <property type="nucleotide sequence ID" value="NZ_AP024237.1"/>
</dbReference>
<reference evidence="1 2" key="1">
    <citation type="submission" date="2020-12" db="EMBL/GenBank/DDBJ databases">
        <title>Complete genome sequence of Mycobacterium heckeshornense JCM 15655T, closely related to a pathogenic non-tuberculous mycobacterial species Mycobacterium xenopi.</title>
        <authorList>
            <person name="Yoshida M."/>
            <person name="Fukano H."/>
            <person name="Asakura T."/>
            <person name="Suzuki M."/>
            <person name="Hoshino Y."/>
        </authorList>
    </citation>
    <scope>NUCLEOTIDE SEQUENCE [LARGE SCALE GENOMIC DNA]</scope>
    <source>
        <strain evidence="1 2">JCM 15655</strain>
    </source>
</reference>
<gene>
    <name evidence="1" type="ORF">MHEC_29540</name>
</gene>
<dbReference type="GO" id="GO:0008757">
    <property type="term" value="F:S-adenosylmethionine-dependent methyltransferase activity"/>
    <property type="evidence" value="ECO:0007669"/>
    <property type="project" value="InterPro"/>
</dbReference>
<dbReference type="AlphaFoldDB" id="A0A2G8B340"/>
<name>A0A2G8B340_9MYCO</name>
<protein>
    <submittedName>
        <fullName evidence="1">Uncharacterized protein</fullName>
    </submittedName>
</protein>
<proteinExistence type="predicted"/>
<dbReference type="PANTHER" id="PTHR43591">
    <property type="entry name" value="METHYLTRANSFERASE"/>
    <property type="match status" value="1"/>
</dbReference>
<dbReference type="InterPro" id="IPR029063">
    <property type="entry name" value="SAM-dependent_MTases_sf"/>
</dbReference>
<dbReference type="InterPro" id="IPR013216">
    <property type="entry name" value="Methyltransf_11"/>
</dbReference>